<organism evidence="2 3">
    <name type="scientific">Streptomyces johnsoniae</name>
    <dbReference type="NCBI Taxonomy" id="3075532"/>
    <lineage>
        <taxon>Bacteria</taxon>
        <taxon>Bacillati</taxon>
        <taxon>Actinomycetota</taxon>
        <taxon>Actinomycetes</taxon>
        <taxon>Kitasatosporales</taxon>
        <taxon>Streptomycetaceae</taxon>
        <taxon>Streptomyces</taxon>
    </lineage>
</organism>
<gene>
    <name evidence="2" type="ORF">RM779_04325</name>
</gene>
<reference evidence="3" key="1">
    <citation type="submission" date="2023-07" db="EMBL/GenBank/DDBJ databases">
        <title>30 novel species of actinomycetes from the DSMZ collection.</title>
        <authorList>
            <person name="Nouioui I."/>
        </authorList>
    </citation>
    <scope>NUCLEOTIDE SEQUENCE [LARGE SCALE GENOMIC DNA]</scope>
    <source>
        <strain evidence="3">DSM 41886</strain>
    </source>
</reference>
<dbReference type="InterPro" id="IPR050508">
    <property type="entry name" value="Methyltransf_Superfamily"/>
</dbReference>
<keyword evidence="3" id="KW-1185">Reference proteome</keyword>
<dbReference type="Pfam" id="PF13649">
    <property type="entry name" value="Methyltransf_25"/>
    <property type="match status" value="1"/>
</dbReference>
<dbReference type="SUPFAM" id="SSF53335">
    <property type="entry name" value="S-adenosyl-L-methionine-dependent methyltransferases"/>
    <property type="match status" value="1"/>
</dbReference>
<dbReference type="Proteomes" id="UP001183615">
    <property type="component" value="Unassembled WGS sequence"/>
</dbReference>
<keyword evidence="2" id="KW-0808">Transferase</keyword>
<dbReference type="Gene3D" id="3.40.50.150">
    <property type="entry name" value="Vaccinia Virus protein VP39"/>
    <property type="match status" value="1"/>
</dbReference>
<comment type="caution">
    <text evidence="2">The sequence shown here is derived from an EMBL/GenBank/DDBJ whole genome shotgun (WGS) entry which is preliminary data.</text>
</comment>
<evidence type="ECO:0000313" key="3">
    <source>
        <dbReference type="Proteomes" id="UP001183615"/>
    </source>
</evidence>
<dbReference type="RefSeq" id="WP_311615948.1">
    <property type="nucleotide sequence ID" value="NZ_JAVREV010000002.1"/>
</dbReference>
<dbReference type="InterPro" id="IPR041698">
    <property type="entry name" value="Methyltransf_25"/>
</dbReference>
<proteinExistence type="predicted"/>
<dbReference type="GO" id="GO:0032259">
    <property type="term" value="P:methylation"/>
    <property type="evidence" value="ECO:0007669"/>
    <property type="project" value="UniProtKB-KW"/>
</dbReference>
<evidence type="ECO:0000313" key="2">
    <source>
        <dbReference type="EMBL" id="MDT0441825.1"/>
    </source>
</evidence>
<keyword evidence="2" id="KW-0489">Methyltransferase</keyword>
<dbReference type="CDD" id="cd02440">
    <property type="entry name" value="AdoMet_MTases"/>
    <property type="match status" value="1"/>
</dbReference>
<dbReference type="EC" id="2.1.-.-" evidence="2"/>
<evidence type="ECO:0000259" key="1">
    <source>
        <dbReference type="Pfam" id="PF13649"/>
    </source>
</evidence>
<dbReference type="PANTHER" id="PTHR42912">
    <property type="entry name" value="METHYLTRANSFERASE"/>
    <property type="match status" value="1"/>
</dbReference>
<feature type="domain" description="Methyltransferase" evidence="1">
    <location>
        <begin position="50"/>
        <end position="140"/>
    </location>
</feature>
<protein>
    <submittedName>
        <fullName evidence="2">Class I SAM-dependent methyltransferase</fullName>
        <ecNumber evidence="2">2.1.-.-</ecNumber>
    </submittedName>
</protein>
<name>A0ABU2S2J9_9ACTN</name>
<accession>A0ABU2S2J9</accession>
<dbReference type="EMBL" id="JAVREV010000002">
    <property type="protein sequence ID" value="MDT0441825.1"/>
    <property type="molecule type" value="Genomic_DNA"/>
</dbReference>
<sequence length="216" mass="22826">MSGATHLHTTRAAYDAIAAEYAGHFAGELAAKPMARAILGVFAEVVRGAVIDVGCGPGRVTAYLHGLGVAVSGVDLSPEMVALARREHPGLRFEEGTMTALGAADGSLGGVVAWYSVIHTPREELPAVLAEFHRALAPGGHLLLAFQVGEEPWHLGEIFGRTIALDFYRWTPERLAGLLAGVGFAVEARLLREPDAEERTPHAHLLARKTTAGTAP</sequence>
<dbReference type="GO" id="GO:0008168">
    <property type="term" value="F:methyltransferase activity"/>
    <property type="evidence" value="ECO:0007669"/>
    <property type="project" value="UniProtKB-KW"/>
</dbReference>
<dbReference type="PANTHER" id="PTHR42912:SF95">
    <property type="entry name" value="METHYLTRANSFERASE TYPE 11 DOMAIN-CONTAINING PROTEIN"/>
    <property type="match status" value="1"/>
</dbReference>
<dbReference type="InterPro" id="IPR029063">
    <property type="entry name" value="SAM-dependent_MTases_sf"/>
</dbReference>